<name>A0ABT8VML6_9BACL</name>
<evidence type="ECO:0000313" key="2">
    <source>
        <dbReference type="Proteomes" id="UP001168883"/>
    </source>
</evidence>
<comment type="caution">
    <text evidence="1">The sequence shown here is derived from an EMBL/GenBank/DDBJ whole genome shotgun (WGS) entry which is preliminary data.</text>
</comment>
<accession>A0ABT8VML6</accession>
<sequence>MINRLSLLEEAYAEECEVAYEDMQELLVMARTMYDGLEQLIEDYHRRQRSATMILDDPNTQMEQRTRVQGKKEVFRVILLELDTILKGEKEH</sequence>
<dbReference type="EMBL" id="JAUMKJ010000133">
    <property type="protein sequence ID" value="MDO3682224.1"/>
    <property type="molecule type" value="Genomic_DNA"/>
</dbReference>
<feature type="non-terminal residue" evidence="1">
    <location>
        <position position="92"/>
    </location>
</feature>
<keyword evidence="2" id="KW-1185">Reference proteome</keyword>
<gene>
    <name evidence="1" type="ORF">Q3C12_35160</name>
</gene>
<organism evidence="1 2">
    <name type="scientific">Paenibacillus ehimensis</name>
    <dbReference type="NCBI Taxonomy" id="79264"/>
    <lineage>
        <taxon>Bacteria</taxon>
        <taxon>Bacillati</taxon>
        <taxon>Bacillota</taxon>
        <taxon>Bacilli</taxon>
        <taxon>Bacillales</taxon>
        <taxon>Paenibacillaceae</taxon>
        <taxon>Paenibacillus</taxon>
    </lineage>
</organism>
<protein>
    <submittedName>
        <fullName evidence="1">Uncharacterized protein</fullName>
    </submittedName>
</protein>
<proteinExistence type="predicted"/>
<evidence type="ECO:0000313" key="1">
    <source>
        <dbReference type="EMBL" id="MDO3682224.1"/>
    </source>
</evidence>
<dbReference type="Proteomes" id="UP001168883">
    <property type="component" value="Unassembled WGS sequence"/>
</dbReference>
<dbReference type="RefSeq" id="WP_302881645.1">
    <property type="nucleotide sequence ID" value="NZ_JAUMKJ010000133.1"/>
</dbReference>
<reference evidence="1" key="1">
    <citation type="submission" date="2023-07" db="EMBL/GenBank/DDBJ databases">
        <authorList>
            <person name="Aktuganov G."/>
            <person name="Boyko T."/>
            <person name="Delegan Y."/>
            <person name="Galimzianova N."/>
            <person name="Gilvanova E."/>
            <person name="Korobov V."/>
            <person name="Kuzmina L."/>
            <person name="Melentiev A."/>
            <person name="Milman P."/>
            <person name="Ryabova A."/>
            <person name="Stupak E."/>
            <person name="Yasakov T."/>
            <person name="Zharikova N."/>
            <person name="Zhurenko E."/>
        </authorList>
    </citation>
    <scope>NUCLEOTIDE SEQUENCE</scope>
    <source>
        <strain evidence="1">IB-739</strain>
    </source>
</reference>